<evidence type="ECO:0000313" key="1">
    <source>
        <dbReference type="EMBL" id="EGX61874.1"/>
    </source>
</evidence>
<dbReference type="AlphaFoldDB" id="G2G3X8"/>
<dbReference type="EMBL" id="AGBF01000001">
    <property type="protein sequence ID" value="EGX61874.1"/>
    <property type="molecule type" value="Genomic_DNA"/>
</dbReference>
<reference evidence="1 2" key="1">
    <citation type="submission" date="2011-08" db="EMBL/GenBank/DDBJ databases">
        <authorList>
            <person name="Lin Y."/>
            <person name="Hao X."/>
            <person name="Johnstone L."/>
            <person name="Miller S.J."/>
            <person name="Wei G."/>
            <person name="Rensing C."/>
        </authorList>
    </citation>
    <scope>NUCLEOTIDE SEQUENCE [LARGE SCALE GENOMIC DNA]</scope>
    <source>
        <strain evidence="1 2">K42</strain>
    </source>
</reference>
<name>G2G3X8_9ACTN</name>
<comment type="caution">
    <text evidence="1">The sequence shown here is derived from an EMBL/GenBank/DDBJ whole genome shotgun (WGS) entry which is preliminary data.</text>
</comment>
<sequence length="183" mass="19653">MRAEPTFLTEPPGCALPAPGYSAQRLQTLLAPSPPYRLTVQQVLDALDLLAAATSAGGSITCVIGVPGPSGALTPAETLAAHHRVPFHPVGELPDQSWSDRILVVCDSDRSPELRRVVDELERGLAQGGRVETAVLVSHRACEPRPDWSVWKTSAAVLFPWDPSHLGSAATRHLPDPREVHRS</sequence>
<dbReference type="Proteomes" id="UP000004217">
    <property type="component" value="Unassembled WGS sequence"/>
</dbReference>
<evidence type="ECO:0008006" key="3">
    <source>
        <dbReference type="Google" id="ProtNLM"/>
    </source>
</evidence>
<keyword evidence="2" id="KW-1185">Reference proteome</keyword>
<evidence type="ECO:0000313" key="2">
    <source>
        <dbReference type="Proteomes" id="UP000004217"/>
    </source>
</evidence>
<proteinExistence type="predicted"/>
<accession>G2G3X8</accession>
<gene>
    <name evidence="1" type="ORF">SZN_00895</name>
</gene>
<organism evidence="1 2">
    <name type="scientific">Streptomyces zinciresistens K42</name>
    <dbReference type="NCBI Taxonomy" id="700597"/>
    <lineage>
        <taxon>Bacteria</taxon>
        <taxon>Bacillati</taxon>
        <taxon>Actinomycetota</taxon>
        <taxon>Actinomycetes</taxon>
        <taxon>Kitasatosporales</taxon>
        <taxon>Streptomycetaceae</taxon>
        <taxon>Streptomyces</taxon>
    </lineage>
</organism>
<protein>
    <recommendedName>
        <fullName evidence="3">Phosphoribosyltransferase domain-containing protein</fullName>
    </recommendedName>
</protein>